<dbReference type="EMBL" id="JAVDYE010000001">
    <property type="protein sequence ID" value="MDR7384397.1"/>
    <property type="molecule type" value="Genomic_DNA"/>
</dbReference>
<accession>A0ABU2CSS6</accession>
<keyword evidence="1" id="KW-0812">Transmembrane</keyword>
<evidence type="ECO:0008006" key="4">
    <source>
        <dbReference type="Google" id="ProtNLM"/>
    </source>
</evidence>
<evidence type="ECO:0000256" key="1">
    <source>
        <dbReference type="SAM" id="Phobius"/>
    </source>
</evidence>
<comment type="caution">
    <text evidence="2">The sequence shown here is derived from an EMBL/GenBank/DDBJ whole genome shotgun (WGS) entry which is preliminary data.</text>
</comment>
<gene>
    <name evidence="2" type="ORF">J2S48_003912</name>
</gene>
<organism evidence="2 3">
    <name type="scientific">Promicromonospora iranensis</name>
    <dbReference type="NCBI Taxonomy" id="1105144"/>
    <lineage>
        <taxon>Bacteria</taxon>
        <taxon>Bacillati</taxon>
        <taxon>Actinomycetota</taxon>
        <taxon>Actinomycetes</taxon>
        <taxon>Micrococcales</taxon>
        <taxon>Promicromonosporaceae</taxon>
        <taxon>Promicromonospora</taxon>
    </lineage>
</organism>
<evidence type="ECO:0000313" key="3">
    <source>
        <dbReference type="Proteomes" id="UP001183585"/>
    </source>
</evidence>
<feature type="transmembrane region" description="Helical" evidence="1">
    <location>
        <begin position="12"/>
        <end position="33"/>
    </location>
</feature>
<reference evidence="2 3" key="1">
    <citation type="submission" date="2023-07" db="EMBL/GenBank/DDBJ databases">
        <title>Sequencing the genomes of 1000 actinobacteria strains.</title>
        <authorList>
            <person name="Klenk H.-P."/>
        </authorList>
    </citation>
    <scope>NUCLEOTIDE SEQUENCE [LARGE SCALE GENOMIC DNA]</scope>
    <source>
        <strain evidence="2 3">DSM 45554</strain>
    </source>
</reference>
<keyword evidence="1" id="KW-0472">Membrane</keyword>
<keyword evidence="3" id="KW-1185">Reference proteome</keyword>
<sequence length="78" mass="8353">MVVAAFRRHARSLFLGHAITTVVAIATMLLFAVPSIDFRSLNARHPSNSLTVLATSRATPARATAQAAEIPDAVEREP</sequence>
<evidence type="ECO:0000313" key="2">
    <source>
        <dbReference type="EMBL" id="MDR7384397.1"/>
    </source>
</evidence>
<dbReference type="Proteomes" id="UP001183585">
    <property type="component" value="Unassembled WGS sequence"/>
</dbReference>
<protein>
    <recommendedName>
        <fullName evidence="4">MMPL family protein</fullName>
    </recommendedName>
</protein>
<name>A0ABU2CSS6_9MICO</name>
<keyword evidence="1" id="KW-1133">Transmembrane helix</keyword>
<proteinExistence type="predicted"/>